<evidence type="ECO:0000313" key="1">
    <source>
        <dbReference type="EMBL" id="MEJ5947003.1"/>
    </source>
</evidence>
<comment type="caution">
    <text evidence="1">The sequence shown here is derived from an EMBL/GenBank/DDBJ whole genome shotgun (WGS) entry which is preliminary data.</text>
</comment>
<organism evidence="1 2">
    <name type="scientific">Pseudokineococcus basanitobsidens</name>
    <dbReference type="NCBI Taxonomy" id="1926649"/>
    <lineage>
        <taxon>Bacteria</taxon>
        <taxon>Bacillati</taxon>
        <taxon>Actinomycetota</taxon>
        <taxon>Actinomycetes</taxon>
        <taxon>Kineosporiales</taxon>
        <taxon>Kineosporiaceae</taxon>
        <taxon>Pseudokineococcus</taxon>
    </lineage>
</organism>
<reference evidence="1 2" key="1">
    <citation type="journal article" date="2017" name="Int. J. Syst. Evol. Microbiol.">
        <title>Pseudokineococcus basanitobsidens sp. nov., isolated from volcanic rock.</title>
        <authorList>
            <person name="Lee D.W."/>
            <person name="Park M.Y."/>
            <person name="Kim J.J."/>
            <person name="Kim B.S."/>
        </authorList>
    </citation>
    <scope>NUCLEOTIDE SEQUENCE [LARGE SCALE GENOMIC DNA]</scope>
    <source>
        <strain evidence="1 2">DSM 103726</strain>
    </source>
</reference>
<dbReference type="RefSeq" id="WP_339576376.1">
    <property type="nucleotide sequence ID" value="NZ_JBBIAA010000050.1"/>
</dbReference>
<accession>A0ABU8RPG6</accession>
<evidence type="ECO:0000313" key="2">
    <source>
        <dbReference type="Proteomes" id="UP001387100"/>
    </source>
</evidence>
<proteinExistence type="predicted"/>
<name>A0ABU8RPG6_9ACTN</name>
<gene>
    <name evidence="1" type="ORF">WDZ17_17040</name>
</gene>
<sequence length="123" mass="13189">MSGAPDPVAICQALLDLASKVEQAEPGGGSNGAKISRAWTEGVAGRQVVLYVTYKHPWVAFPLGLRRQVDNDFTLAASGSLEERIAHDIYWRDIDVPVGEGAVYAVDPGGVHWWGEPPAGHIK</sequence>
<dbReference type="Proteomes" id="UP001387100">
    <property type="component" value="Unassembled WGS sequence"/>
</dbReference>
<protein>
    <submittedName>
        <fullName evidence="1">Uncharacterized protein</fullName>
    </submittedName>
</protein>
<dbReference type="EMBL" id="JBBIAA010000050">
    <property type="protein sequence ID" value="MEJ5947003.1"/>
    <property type="molecule type" value="Genomic_DNA"/>
</dbReference>
<keyword evidence="2" id="KW-1185">Reference proteome</keyword>